<evidence type="ECO:0000256" key="1">
    <source>
        <dbReference type="ARBA" id="ARBA00004141"/>
    </source>
</evidence>
<keyword evidence="4 6" id="KW-1133">Transmembrane helix</keyword>
<comment type="caution">
    <text evidence="8">The sequence shown here is derived from an EMBL/GenBank/DDBJ whole genome shotgun (WGS) entry which is preliminary data.</text>
</comment>
<feature type="domain" description="GtrA/DPMS transmembrane" evidence="7">
    <location>
        <begin position="14"/>
        <end position="128"/>
    </location>
</feature>
<keyword evidence="5 6" id="KW-0472">Membrane</keyword>
<evidence type="ECO:0000256" key="6">
    <source>
        <dbReference type="SAM" id="Phobius"/>
    </source>
</evidence>
<name>A0AAP2D9A4_9BACT</name>
<gene>
    <name evidence="8" type="ORF">KK078_12160</name>
</gene>
<feature type="transmembrane region" description="Helical" evidence="6">
    <location>
        <begin position="39"/>
        <end position="63"/>
    </location>
</feature>
<reference evidence="8 9" key="1">
    <citation type="submission" date="2021-05" db="EMBL/GenBank/DDBJ databases">
        <title>A Polyphasic approach of four new species of the genus Ohtaekwangia: Ohtaekwangia histidinii sp. nov., Ohtaekwangia cretensis sp. nov., Ohtaekwangia indiensis sp. nov., Ohtaekwangia reichenbachii sp. nov. from diverse environment.</title>
        <authorList>
            <person name="Octaviana S."/>
        </authorList>
    </citation>
    <scope>NUCLEOTIDE SEQUENCE [LARGE SCALE GENOMIC DNA]</scope>
    <source>
        <strain evidence="8 9">PWU37</strain>
    </source>
</reference>
<evidence type="ECO:0000259" key="7">
    <source>
        <dbReference type="Pfam" id="PF04138"/>
    </source>
</evidence>
<dbReference type="AlphaFoldDB" id="A0AAP2D9A4"/>
<organism evidence="8 9">
    <name type="scientific">Dawidia soli</name>
    <dbReference type="NCBI Taxonomy" id="2782352"/>
    <lineage>
        <taxon>Bacteria</taxon>
        <taxon>Pseudomonadati</taxon>
        <taxon>Bacteroidota</taxon>
        <taxon>Cytophagia</taxon>
        <taxon>Cytophagales</taxon>
        <taxon>Chryseotaleaceae</taxon>
        <taxon>Dawidia</taxon>
    </lineage>
</organism>
<evidence type="ECO:0000256" key="4">
    <source>
        <dbReference type="ARBA" id="ARBA00022989"/>
    </source>
</evidence>
<comment type="similarity">
    <text evidence="2">Belongs to the GtrA family.</text>
</comment>
<evidence type="ECO:0000313" key="9">
    <source>
        <dbReference type="Proteomes" id="UP001319180"/>
    </source>
</evidence>
<feature type="transmembrane region" description="Helical" evidence="6">
    <location>
        <begin position="12"/>
        <end position="33"/>
    </location>
</feature>
<evidence type="ECO:0000313" key="8">
    <source>
        <dbReference type="EMBL" id="MBT1687317.1"/>
    </source>
</evidence>
<feature type="transmembrane region" description="Helical" evidence="6">
    <location>
        <begin position="106"/>
        <end position="122"/>
    </location>
</feature>
<accession>A0AAP2D9A4</accession>
<dbReference type="RefSeq" id="WP_254090549.1">
    <property type="nucleotide sequence ID" value="NZ_JAHESC010000015.1"/>
</dbReference>
<dbReference type="Proteomes" id="UP001319180">
    <property type="component" value="Unassembled WGS sequence"/>
</dbReference>
<dbReference type="PANTHER" id="PTHR38459:SF1">
    <property type="entry name" value="PROPHAGE BACTOPRENOL-LINKED GLUCOSE TRANSLOCASE HOMOLOG"/>
    <property type="match status" value="1"/>
</dbReference>
<dbReference type="EMBL" id="JAHESC010000015">
    <property type="protein sequence ID" value="MBT1687317.1"/>
    <property type="molecule type" value="Genomic_DNA"/>
</dbReference>
<evidence type="ECO:0000256" key="3">
    <source>
        <dbReference type="ARBA" id="ARBA00022692"/>
    </source>
</evidence>
<dbReference type="GO" id="GO:0005886">
    <property type="term" value="C:plasma membrane"/>
    <property type="evidence" value="ECO:0007669"/>
    <property type="project" value="TreeGrafter"/>
</dbReference>
<evidence type="ECO:0000256" key="2">
    <source>
        <dbReference type="ARBA" id="ARBA00009399"/>
    </source>
</evidence>
<dbReference type="Pfam" id="PF04138">
    <property type="entry name" value="GtrA_DPMS_TM"/>
    <property type="match status" value="1"/>
</dbReference>
<keyword evidence="3 6" id="KW-0812">Transmembrane</keyword>
<evidence type="ECO:0000256" key="5">
    <source>
        <dbReference type="ARBA" id="ARBA00023136"/>
    </source>
</evidence>
<sequence>MEALHRLLKAEFTRFVIVGGISAVLEYSLYFAFKTIADYRVANVLAFILTNVVTYILTKRYVFTSSSQIHKGYEALLFAVCLAGALAVNQAVLWALVKHVSMDDKIAKALAIAVAVVWNFFTRKYIVFRNHGVATQPVSRDFPAGKS</sequence>
<dbReference type="PANTHER" id="PTHR38459">
    <property type="entry name" value="PROPHAGE BACTOPRENOL-LINKED GLUCOSE TRANSLOCASE HOMOLOG"/>
    <property type="match status" value="1"/>
</dbReference>
<dbReference type="GO" id="GO:0000271">
    <property type="term" value="P:polysaccharide biosynthetic process"/>
    <property type="evidence" value="ECO:0007669"/>
    <property type="project" value="InterPro"/>
</dbReference>
<protein>
    <submittedName>
        <fullName evidence="8">GtrA family protein</fullName>
    </submittedName>
</protein>
<feature type="transmembrane region" description="Helical" evidence="6">
    <location>
        <begin position="75"/>
        <end position="94"/>
    </location>
</feature>
<keyword evidence="9" id="KW-1185">Reference proteome</keyword>
<dbReference type="InterPro" id="IPR051401">
    <property type="entry name" value="GtrA_CellWall_Glycosyl"/>
</dbReference>
<dbReference type="InterPro" id="IPR007267">
    <property type="entry name" value="GtrA_DPMS_TM"/>
</dbReference>
<proteinExistence type="inferred from homology"/>
<comment type="subcellular location">
    <subcellularLocation>
        <location evidence="1">Membrane</location>
        <topology evidence="1">Multi-pass membrane protein</topology>
    </subcellularLocation>
</comment>